<protein>
    <recommendedName>
        <fullName evidence="4 17">NADH-ubiquinone oxidoreductase chain 5</fullName>
        <ecNumber evidence="3 17">7.1.1.2</ecNumber>
    </recommendedName>
</protein>
<keyword evidence="8" id="KW-0999">Mitochondrion inner membrane</keyword>
<evidence type="ECO:0000256" key="9">
    <source>
        <dbReference type="ARBA" id="ARBA00022967"/>
    </source>
</evidence>
<keyword evidence="13 17" id="KW-0830">Ubiquinone</keyword>
<feature type="transmembrane region" description="Helical" evidence="17">
    <location>
        <begin position="217"/>
        <end position="235"/>
    </location>
</feature>
<evidence type="ECO:0000259" key="18">
    <source>
        <dbReference type="Pfam" id="PF00361"/>
    </source>
</evidence>
<dbReference type="PANTHER" id="PTHR42829">
    <property type="entry name" value="NADH-UBIQUINONE OXIDOREDUCTASE CHAIN 5"/>
    <property type="match status" value="1"/>
</dbReference>
<feature type="domain" description="NADH dehydrogenase subunit 5 C-terminal" evidence="20">
    <location>
        <begin position="393"/>
        <end position="574"/>
    </location>
</feature>
<geneLocation type="mitochondrion" evidence="21"/>
<evidence type="ECO:0000256" key="11">
    <source>
        <dbReference type="ARBA" id="ARBA00022989"/>
    </source>
</evidence>
<feature type="transmembrane region" description="Helical" evidence="17">
    <location>
        <begin position="377"/>
        <end position="399"/>
    </location>
</feature>
<evidence type="ECO:0000256" key="16">
    <source>
        <dbReference type="ARBA" id="ARBA00049551"/>
    </source>
</evidence>
<feature type="transmembrane region" description="Helical" evidence="17">
    <location>
        <begin position="247"/>
        <end position="265"/>
    </location>
</feature>
<dbReference type="GO" id="GO:0008137">
    <property type="term" value="F:NADH dehydrogenase (ubiquinone) activity"/>
    <property type="evidence" value="ECO:0007669"/>
    <property type="project" value="UniProtKB-EC"/>
</dbReference>
<dbReference type="InterPro" id="IPR001750">
    <property type="entry name" value="ND/Mrp_TM"/>
</dbReference>
<feature type="transmembrane region" description="Helical" evidence="17">
    <location>
        <begin position="556"/>
        <end position="573"/>
    </location>
</feature>
<dbReference type="EC" id="7.1.1.2" evidence="3 17"/>
<dbReference type="PANTHER" id="PTHR42829:SF2">
    <property type="entry name" value="NADH-UBIQUINONE OXIDOREDUCTASE CHAIN 5"/>
    <property type="match status" value="1"/>
</dbReference>
<feature type="transmembrane region" description="Helical" evidence="17">
    <location>
        <begin position="420"/>
        <end position="444"/>
    </location>
</feature>
<proteinExistence type="inferred from homology"/>
<evidence type="ECO:0000256" key="3">
    <source>
        <dbReference type="ARBA" id="ARBA00012944"/>
    </source>
</evidence>
<dbReference type="AlphaFoldDB" id="A0A1S5QYU2"/>
<evidence type="ECO:0000259" key="19">
    <source>
        <dbReference type="Pfam" id="PF00662"/>
    </source>
</evidence>
<dbReference type="InterPro" id="IPR003945">
    <property type="entry name" value="NU5C-like"/>
</dbReference>
<feature type="transmembrane region" description="Helical" evidence="17">
    <location>
        <begin position="183"/>
        <end position="205"/>
    </location>
</feature>
<comment type="similarity">
    <text evidence="17">Belongs to the complex I subunit 5 family.</text>
</comment>
<evidence type="ECO:0000256" key="14">
    <source>
        <dbReference type="ARBA" id="ARBA00023128"/>
    </source>
</evidence>
<feature type="transmembrane region" description="Helical" evidence="17">
    <location>
        <begin position="151"/>
        <end position="171"/>
    </location>
</feature>
<keyword evidence="15 17" id="KW-0472">Membrane</keyword>
<keyword evidence="12 17" id="KW-0520">NAD</keyword>
<sequence length="574" mass="65393">MNLSICFIFFFVLLFISLSLIFGGIYFLMTDLVVLIEWDLLSLNSSSIVMTVLLDWMSLIFMSFVLFISSMVILYSEEYMEGDLNLNRFIILVLLFVLSMMFLIISPNLISILLGWDGLGLVSYCLVIYYQNVKSYNAGMLTALSNRIGDVALLLSIAWMLNYGSWNYIFYLECVKNDFIMQFILWMVILAAMTKSAQIPFSSWLPAAMAAPTPVSALVHSSTLVTAGVYLLIRFNNLMINTYVSKFMLLVAVLTMFMAGLGANFEYDLKKIIALSTLSQLGLMMSILSLGYPKLAFFHLLTHALFKALLFMCAGSIIHNVKNNQDIRNLGSIIYNLPLTLICMNVANMALCGIPFLAGFYSKDLILEMVSLSYLNILIYILYYLSTGLTVCYTFRLIYYSVTGSFNFMTLHSISDNYYIMLKGMMGLLFLAIMAGSMLSWLLFSTPVMICLPLSLKLMTLLVVISGMFIGYEIFQYKISWNMFMLKNYGPMNFMGGMWFMPMLCTVGLNYYFLSVGLMVIKHIDQGWNEFYGGQSIYSFIKMNSLLNSFIQFNSLKNHLFMFILMLILIFMLI</sequence>
<feature type="transmembrane region" description="Helical" evidence="17">
    <location>
        <begin position="86"/>
        <end position="105"/>
    </location>
</feature>
<feature type="transmembrane region" description="Helical" evidence="17">
    <location>
        <begin position="304"/>
        <end position="321"/>
    </location>
</feature>
<keyword evidence="7 17" id="KW-0812">Transmembrane</keyword>
<evidence type="ECO:0000256" key="13">
    <source>
        <dbReference type="ARBA" id="ARBA00023075"/>
    </source>
</evidence>
<dbReference type="InterPro" id="IPR001516">
    <property type="entry name" value="Proton_antipo_N"/>
</dbReference>
<keyword evidence="11 17" id="KW-1133">Transmembrane helix</keyword>
<dbReference type="Pfam" id="PF00361">
    <property type="entry name" value="Proton_antipo_M"/>
    <property type="match status" value="1"/>
</dbReference>
<dbReference type="PRINTS" id="PR01434">
    <property type="entry name" value="NADHDHGNASE5"/>
</dbReference>
<dbReference type="GO" id="GO:0015990">
    <property type="term" value="P:electron transport coupled proton transport"/>
    <property type="evidence" value="ECO:0007669"/>
    <property type="project" value="TreeGrafter"/>
</dbReference>
<evidence type="ECO:0000256" key="7">
    <source>
        <dbReference type="ARBA" id="ARBA00022692"/>
    </source>
</evidence>
<comment type="catalytic activity">
    <reaction evidence="16 17">
        <text>a ubiquinone + NADH + 5 H(+)(in) = a ubiquinol + NAD(+) + 4 H(+)(out)</text>
        <dbReference type="Rhea" id="RHEA:29091"/>
        <dbReference type="Rhea" id="RHEA-COMP:9565"/>
        <dbReference type="Rhea" id="RHEA-COMP:9566"/>
        <dbReference type="ChEBI" id="CHEBI:15378"/>
        <dbReference type="ChEBI" id="CHEBI:16389"/>
        <dbReference type="ChEBI" id="CHEBI:17976"/>
        <dbReference type="ChEBI" id="CHEBI:57540"/>
        <dbReference type="ChEBI" id="CHEBI:57945"/>
        <dbReference type="EC" id="7.1.1.2"/>
    </reaction>
</comment>
<keyword evidence="5 17" id="KW-0813">Transport</keyword>
<dbReference type="GO" id="GO:0003954">
    <property type="term" value="F:NADH dehydrogenase activity"/>
    <property type="evidence" value="ECO:0007669"/>
    <property type="project" value="TreeGrafter"/>
</dbReference>
<evidence type="ECO:0000256" key="10">
    <source>
        <dbReference type="ARBA" id="ARBA00022982"/>
    </source>
</evidence>
<feature type="transmembrane region" description="Helical" evidence="17">
    <location>
        <begin position="456"/>
        <end position="475"/>
    </location>
</feature>
<evidence type="ECO:0000256" key="1">
    <source>
        <dbReference type="ARBA" id="ARBA00003257"/>
    </source>
</evidence>
<feature type="domain" description="NADH:quinone oxidoreductase/Mrp antiporter transmembrane" evidence="18">
    <location>
        <begin position="106"/>
        <end position="381"/>
    </location>
</feature>
<feature type="transmembrane region" description="Helical" evidence="17">
    <location>
        <begin position="48"/>
        <end position="74"/>
    </location>
</feature>
<feature type="transmembrane region" description="Helical" evidence="17">
    <location>
        <begin position="333"/>
        <end position="357"/>
    </location>
</feature>
<evidence type="ECO:0000256" key="8">
    <source>
        <dbReference type="ARBA" id="ARBA00022792"/>
    </source>
</evidence>
<evidence type="ECO:0000313" key="21">
    <source>
        <dbReference type="EMBL" id="AMW68080.1"/>
    </source>
</evidence>
<name>A0A1S5QYU2_9NEOP</name>
<comment type="function">
    <text evidence="17">Core subunit of the mitochondrial membrane respiratory chain NADH dehydrogenase (Complex I) which catalyzes electron transfer from NADH through the respiratory chain, using ubiquinone as an electron acceptor. Essential for the catalytic activity and assembly of complex I.</text>
</comment>
<feature type="transmembrane region" description="Helical" evidence="17">
    <location>
        <begin position="496"/>
        <end position="521"/>
    </location>
</feature>
<evidence type="ECO:0000256" key="5">
    <source>
        <dbReference type="ARBA" id="ARBA00022448"/>
    </source>
</evidence>
<evidence type="ECO:0000256" key="2">
    <source>
        <dbReference type="ARBA" id="ARBA00004448"/>
    </source>
</evidence>
<dbReference type="Pfam" id="PF06455">
    <property type="entry name" value="NADH5_C"/>
    <property type="match status" value="1"/>
</dbReference>
<feature type="domain" description="NADH-Ubiquinone oxidoreductase (complex I) chain 5 N-terminal" evidence="19">
    <location>
        <begin position="41"/>
        <end position="89"/>
    </location>
</feature>
<feature type="transmembrane region" description="Helical" evidence="17">
    <location>
        <begin position="7"/>
        <end position="28"/>
    </location>
</feature>
<dbReference type="Pfam" id="PF00662">
    <property type="entry name" value="Proton_antipo_N"/>
    <property type="match status" value="1"/>
</dbReference>
<keyword evidence="14 17" id="KW-0496">Mitochondrion</keyword>
<evidence type="ECO:0000259" key="20">
    <source>
        <dbReference type="Pfam" id="PF06455"/>
    </source>
</evidence>
<accession>A0A1S5QYU2</accession>
<evidence type="ECO:0000256" key="15">
    <source>
        <dbReference type="ARBA" id="ARBA00023136"/>
    </source>
</evidence>
<comment type="subcellular location">
    <subcellularLocation>
        <location evidence="2">Mitochondrion inner membrane</location>
        <topology evidence="2">Multi-pass membrane protein</topology>
    </subcellularLocation>
</comment>
<evidence type="ECO:0000256" key="17">
    <source>
        <dbReference type="RuleBase" id="RU003404"/>
    </source>
</evidence>
<comment type="function">
    <text evidence="1">Core subunit of the mitochondrial membrane respiratory chain NADH dehydrogenase (Complex I) that is believed to belong to the minimal assembly required for catalysis. Complex I functions in the transfer of electrons from NADH to the respiratory chain. The immediate electron acceptor for the enzyme is believed to be ubiquinone.</text>
</comment>
<dbReference type="EMBL" id="KT425091">
    <property type="protein sequence ID" value="AMW68080.1"/>
    <property type="molecule type" value="Genomic_DNA"/>
</dbReference>
<keyword evidence="9" id="KW-1278">Translocase</keyword>
<keyword evidence="6" id="KW-0679">Respiratory chain</keyword>
<feature type="transmembrane region" description="Helical" evidence="17">
    <location>
        <begin position="272"/>
        <end position="292"/>
    </location>
</feature>
<dbReference type="GO" id="GO:0005743">
    <property type="term" value="C:mitochondrial inner membrane"/>
    <property type="evidence" value="ECO:0007669"/>
    <property type="project" value="UniProtKB-SubCell"/>
</dbReference>
<organism evidence="21">
    <name type="scientific">Podallea sp. YW-2016</name>
    <dbReference type="NCBI Taxonomy" id="1821764"/>
    <lineage>
        <taxon>Eukaryota</taxon>
        <taxon>Metazoa</taxon>
        <taxon>Ecdysozoa</taxon>
        <taxon>Arthropoda</taxon>
        <taxon>Hexapoda</taxon>
        <taxon>Insecta</taxon>
        <taxon>Pterygota</taxon>
        <taxon>Neoptera</taxon>
        <taxon>Endopterygota</taxon>
        <taxon>Neuroptera</taxon>
        <taxon>Hemerobiiformia</taxon>
        <taxon>Berothidae</taxon>
        <taxon>Podallea</taxon>
    </lineage>
</organism>
<reference evidence="21" key="1">
    <citation type="submission" date="2015-08" db="EMBL/GenBank/DDBJ databases">
        <title>Mitochondrial genomes and implications for higher phylogeny of Neuroptera (Insecta: Neuropteroidea).</title>
        <authorList>
            <person name="Wang Y."/>
            <person name="Liu X."/>
            <person name="Winterton S.L."/>
            <person name="Yang D."/>
        </authorList>
    </citation>
    <scope>NUCLEOTIDE SEQUENCE</scope>
</reference>
<gene>
    <name evidence="21" type="primary">ND5</name>
</gene>
<dbReference type="InterPro" id="IPR010934">
    <property type="entry name" value="NADH_DH_su5_C"/>
</dbReference>
<dbReference type="GO" id="GO:0042773">
    <property type="term" value="P:ATP synthesis coupled electron transport"/>
    <property type="evidence" value="ECO:0007669"/>
    <property type="project" value="InterPro"/>
</dbReference>
<evidence type="ECO:0000256" key="6">
    <source>
        <dbReference type="ARBA" id="ARBA00022660"/>
    </source>
</evidence>
<evidence type="ECO:0000256" key="12">
    <source>
        <dbReference type="ARBA" id="ARBA00023027"/>
    </source>
</evidence>
<keyword evidence="10" id="KW-0249">Electron transport</keyword>
<evidence type="ECO:0000256" key="4">
    <source>
        <dbReference type="ARBA" id="ARBA00021096"/>
    </source>
</evidence>